<dbReference type="PRINTS" id="PR00332">
    <property type="entry name" value="HISTRIAD"/>
</dbReference>
<evidence type="ECO:0000313" key="5">
    <source>
        <dbReference type="EMBL" id="CAK1548810.1"/>
    </source>
</evidence>
<dbReference type="PROSITE" id="PS00892">
    <property type="entry name" value="HIT_1"/>
    <property type="match status" value="1"/>
</dbReference>
<dbReference type="EMBL" id="CAVLEF010000011">
    <property type="protein sequence ID" value="CAK1548810.1"/>
    <property type="molecule type" value="Genomic_DNA"/>
</dbReference>
<dbReference type="GO" id="GO:0003824">
    <property type="term" value="F:catalytic activity"/>
    <property type="evidence" value="ECO:0007669"/>
    <property type="project" value="InterPro"/>
</dbReference>
<evidence type="ECO:0000259" key="4">
    <source>
        <dbReference type="PROSITE" id="PS51084"/>
    </source>
</evidence>
<sequence>MEATCQCHKNKAETGMMAGEVELAKSAAPGGDTIFGKILRKEIPAKFVYEDDECAAFHDVNPQAPTHILVIPRKPIPQLSQAEDGDEQLLGHLLTTARKIAAQEGLDKSGFRLVINDGKNGAQSVYHLHVHILGGRQMHWPPG</sequence>
<organism evidence="5 6">
    <name type="scientific">Leptosia nina</name>
    <dbReference type="NCBI Taxonomy" id="320188"/>
    <lineage>
        <taxon>Eukaryota</taxon>
        <taxon>Metazoa</taxon>
        <taxon>Ecdysozoa</taxon>
        <taxon>Arthropoda</taxon>
        <taxon>Hexapoda</taxon>
        <taxon>Insecta</taxon>
        <taxon>Pterygota</taxon>
        <taxon>Neoptera</taxon>
        <taxon>Endopterygota</taxon>
        <taxon>Lepidoptera</taxon>
        <taxon>Glossata</taxon>
        <taxon>Ditrysia</taxon>
        <taxon>Papilionoidea</taxon>
        <taxon>Pieridae</taxon>
        <taxon>Pierinae</taxon>
        <taxon>Leptosia</taxon>
    </lineage>
</organism>
<dbReference type="InterPro" id="IPR036265">
    <property type="entry name" value="HIT-like_sf"/>
</dbReference>
<evidence type="ECO:0000256" key="3">
    <source>
        <dbReference type="PROSITE-ProRule" id="PRU00464"/>
    </source>
</evidence>
<accession>A0AAV1JKP3</accession>
<dbReference type="PROSITE" id="PS51084">
    <property type="entry name" value="HIT_2"/>
    <property type="match status" value="1"/>
</dbReference>
<feature type="active site" description="Tele-AMP-histidine intermediate" evidence="1">
    <location>
        <position position="129"/>
    </location>
</feature>
<keyword evidence="6" id="KW-1185">Reference proteome</keyword>
<name>A0AAV1JKP3_9NEOP</name>
<dbReference type="Gene3D" id="3.30.428.10">
    <property type="entry name" value="HIT-like"/>
    <property type="match status" value="1"/>
</dbReference>
<gene>
    <name evidence="5" type="ORF">LNINA_LOCUS8162</name>
</gene>
<dbReference type="FunFam" id="3.30.428.10:FF:000005">
    <property type="entry name" value="Histidine triad nucleotide-binding protein 1"/>
    <property type="match status" value="1"/>
</dbReference>
<proteinExistence type="predicted"/>
<dbReference type="Proteomes" id="UP001497472">
    <property type="component" value="Unassembled WGS sequence"/>
</dbReference>
<evidence type="ECO:0000256" key="1">
    <source>
        <dbReference type="PIRSR" id="PIRSR601310-1"/>
    </source>
</evidence>
<protein>
    <recommendedName>
        <fullName evidence="4">HIT domain-containing protein</fullName>
    </recommendedName>
</protein>
<dbReference type="Pfam" id="PF01230">
    <property type="entry name" value="HIT"/>
    <property type="match status" value="1"/>
</dbReference>
<dbReference type="InterPro" id="IPR019808">
    <property type="entry name" value="Histidine_triad_CS"/>
</dbReference>
<feature type="short sequence motif" description="Histidine triad motif" evidence="2 3">
    <location>
        <begin position="127"/>
        <end position="131"/>
    </location>
</feature>
<dbReference type="InterPro" id="IPR001310">
    <property type="entry name" value="Histidine_triad_HIT"/>
</dbReference>
<feature type="domain" description="HIT" evidence="4">
    <location>
        <begin position="34"/>
        <end position="143"/>
    </location>
</feature>
<reference evidence="5 6" key="1">
    <citation type="submission" date="2023-11" db="EMBL/GenBank/DDBJ databases">
        <authorList>
            <person name="Okamura Y."/>
        </authorList>
    </citation>
    <scope>NUCLEOTIDE SEQUENCE [LARGE SCALE GENOMIC DNA]</scope>
</reference>
<dbReference type="AlphaFoldDB" id="A0AAV1JKP3"/>
<dbReference type="SUPFAM" id="SSF54197">
    <property type="entry name" value="HIT-like"/>
    <property type="match status" value="1"/>
</dbReference>
<comment type="caution">
    <text evidence="5">The sequence shown here is derived from an EMBL/GenBank/DDBJ whole genome shotgun (WGS) entry which is preliminary data.</text>
</comment>
<evidence type="ECO:0000256" key="2">
    <source>
        <dbReference type="PIRSR" id="PIRSR601310-3"/>
    </source>
</evidence>
<evidence type="ECO:0000313" key="6">
    <source>
        <dbReference type="Proteomes" id="UP001497472"/>
    </source>
</evidence>
<dbReference type="CDD" id="cd01276">
    <property type="entry name" value="PKCI_related"/>
    <property type="match status" value="1"/>
</dbReference>
<dbReference type="InterPro" id="IPR011146">
    <property type="entry name" value="HIT-like"/>
</dbReference>
<dbReference type="PANTHER" id="PTHR23089">
    <property type="entry name" value="HISTIDINE TRIAD HIT PROTEIN"/>
    <property type="match status" value="1"/>
</dbReference>